<comment type="similarity">
    <text evidence="3 10">Belongs to the glycosyltransferase 39 family.</text>
</comment>
<protein>
    <recommendedName>
        <fullName evidence="9 10">Polyprenol-phosphate-mannose--protein mannosyltransferase</fullName>
        <ecNumber evidence="10">2.4.1.-</ecNumber>
    </recommendedName>
</protein>
<evidence type="ECO:0000256" key="8">
    <source>
        <dbReference type="ARBA" id="ARBA00023136"/>
    </source>
</evidence>
<evidence type="ECO:0000256" key="5">
    <source>
        <dbReference type="ARBA" id="ARBA00022679"/>
    </source>
</evidence>
<feature type="transmembrane region" description="Helical" evidence="10">
    <location>
        <begin position="183"/>
        <end position="202"/>
    </location>
</feature>
<dbReference type="EMBL" id="JBHMDM010000007">
    <property type="protein sequence ID" value="MFB9378499.1"/>
    <property type="molecule type" value="Genomic_DNA"/>
</dbReference>
<feature type="domain" description="ArnT-like N-terminal" evidence="11">
    <location>
        <begin position="229"/>
        <end position="267"/>
    </location>
</feature>
<sequence>MSAALAPASRGADPWRVRLLGPRSEIDVEGRLRGWVPLLVVTAVAGVLRFWHLGRPHQLVFDETYYVKQAYSLLLHGVERRNDGALSSPDALFTAGTPDVFGTTGDFVVHPSVGKWMIAVGEWLFGIDSSFGWRFSAALVGTLSVLLLGRVARRLFRSTLLGVTAAVLLTFEGQHLVESRTSLLDIFLMWWVLVAFACLLIDRDQARDRLARRLAAAGPRGTGGFGPRLGMRWWRLAAGVSLGLACGVKWSGVYVLAVFGIMTVLWDASARRAVGIRAWPGATVERDGIGAFLVMVPVAVAVYVSTWAGWFASREGYLRQWGAEHPASGVAGLVPDALRSLWHYHAEAYAFHVGLSSPHPYSANPWTWLVQGRPTSFFYEKKVEGQDGCLVQECSKAITSLGTPLLWWAAVLALVLVVFCWAFRRDWRAGAILAGLGACYLPWFQYQHRTIFTFYAVVFVPFVVLALTYAIGVLLGPDPRTALGGPATTDGGIPVAGLRGAAYRAAVRRRRWGAAGAGLLLVAIVACFWFFWPIWTAQVIPHADWSRRMWLPSWV</sequence>
<comment type="pathway">
    <text evidence="2 10">Protein modification; protein glycosylation.</text>
</comment>
<dbReference type="InterPro" id="IPR032421">
    <property type="entry name" value="PMT_4TMC"/>
</dbReference>
<evidence type="ECO:0000256" key="2">
    <source>
        <dbReference type="ARBA" id="ARBA00004922"/>
    </source>
</evidence>
<reference evidence="13 14" key="1">
    <citation type="submission" date="2024-09" db="EMBL/GenBank/DDBJ databases">
        <authorList>
            <person name="Sun Q."/>
            <person name="Mori K."/>
        </authorList>
    </citation>
    <scope>NUCLEOTIDE SEQUENCE [LARGE SCALE GENOMIC DNA]</scope>
    <source>
        <strain evidence="13 14">TISTR 1856</strain>
    </source>
</reference>
<evidence type="ECO:0000256" key="3">
    <source>
        <dbReference type="ARBA" id="ARBA00007222"/>
    </source>
</evidence>
<gene>
    <name evidence="13" type="ORF">ACFFVI_16155</name>
</gene>
<feature type="transmembrane region" description="Helical" evidence="10">
    <location>
        <begin position="289"/>
        <end position="312"/>
    </location>
</feature>
<feature type="transmembrane region" description="Helical" evidence="10">
    <location>
        <begin position="155"/>
        <end position="171"/>
    </location>
</feature>
<feature type="transmembrane region" description="Helical" evidence="10">
    <location>
        <begin position="131"/>
        <end position="148"/>
    </location>
</feature>
<feature type="transmembrane region" description="Helical" evidence="10">
    <location>
        <begin position="32"/>
        <end position="51"/>
    </location>
</feature>
<comment type="caution">
    <text evidence="13">The sequence shown here is derived from an EMBL/GenBank/DDBJ whole genome shotgun (WGS) entry which is preliminary data.</text>
</comment>
<comment type="function">
    <text evidence="10">Protein O-mannosyltransferase that catalyzes the transfer of a single mannose residue from a polyprenol phospho-mannosyl lipidic donor to the hydroxyl group of selected serine and threonine residues in acceptor proteins.</text>
</comment>
<feature type="transmembrane region" description="Helical" evidence="10">
    <location>
        <begin position="405"/>
        <end position="423"/>
    </location>
</feature>
<evidence type="ECO:0000256" key="1">
    <source>
        <dbReference type="ARBA" id="ARBA00004127"/>
    </source>
</evidence>
<evidence type="ECO:0000256" key="9">
    <source>
        <dbReference type="ARBA" id="ARBA00093617"/>
    </source>
</evidence>
<evidence type="ECO:0000256" key="10">
    <source>
        <dbReference type="RuleBase" id="RU367007"/>
    </source>
</evidence>
<accession>A0ABV5LWP1</accession>
<dbReference type="InterPro" id="IPR027005">
    <property type="entry name" value="PMT-like"/>
</dbReference>
<dbReference type="InterPro" id="IPR003342">
    <property type="entry name" value="ArnT-like_N"/>
</dbReference>
<evidence type="ECO:0000259" key="12">
    <source>
        <dbReference type="Pfam" id="PF16192"/>
    </source>
</evidence>
<evidence type="ECO:0000313" key="13">
    <source>
        <dbReference type="EMBL" id="MFB9378499.1"/>
    </source>
</evidence>
<dbReference type="PANTHER" id="PTHR10050">
    <property type="entry name" value="DOLICHYL-PHOSPHATE-MANNOSE--PROTEIN MANNOSYLTRANSFERASE"/>
    <property type="match status" value="1"/>
</dbReference>
<keyword evidence="14" id="KW-1185">Reference proteome</keyword>
<dbReference type="Proteomes" id="UP001589748">
    <property type="component" value="Unassembled WGS sequence"/>
</dbReference>
<feature type="transmembrane region" description="Helical" evidence="10">
    <location>
        <begin position="430"/>
        <end position="446"/>
    </location>
</feature>
<feature type="transmembrane region" description="Helical" evidence="10">
    <location>
        <begin position="452"/>
        <end position="475"/>
    </location>
</feature>
<dbReference type="RefSeq" id="WP_380136864.1">
    <property type="nucleotide sequence ID" value="NZ_JBHLUI010000008.1"/>
</dbReference>
<keyword evidence="7 10" id="KW-1133">Transmembrane helix</keyword>
<evidence type="ECO:0000313" key="14">
    <source>
        <dbReference type="Proteomes" id="UP001589748"/>
    </source>
</evidence>
<keyword evidence="8 10" id="KW-0472">Membrane</keyword>
<evidence type="ECO:0000256" key="4">
    <source>
        <dbReference type="ARBA" id="ARBA00022676"/>
    </source>
</evidence>
<evidence type="ECO:0000259" key="11">
    <source>
        <dbReference type="Pfam" id="PF02366"/>
    </source>
</evidence>
<organism evidence="13 14">
    <name type="scientific">Kineococcus gynurae</name>
    <dbReference type="NCBI Taxonomy" id="452979"/>
    <lineage>
        <taxon>Bacteria</taxon>
        <taxon>Bacillati</taxon>
        <taxon>Actinomycetota</taxon>
        <taxon>Actinomycetes</taxon>
        <taxon>Kineosporiales</taxon>
        <taxon>Kineosporiaceae</taxon>
        <taxon>Kineococcus</taxon>
    </lineage>
</organism>
<dbReference type="Pfam" id="PF02366">
    <property type="entry name" value="PMT"/>
    <property type="match status" value="2"/>
</dbReference>
<feature type="domain" description="Protein O-mannosyl-transferase C-terminal four TM" evidence="12">
    <location>
        <begin position="338"/>
        <end position="465"/>
    </location>
</feature>
<dbReference type="Pfam" id="PF16192">
    <property type="entry name" value="PMT_4TMC"/>
    <property type="match status" value="1"/>
</dbReference>
<keyword evidence="4 10" id="KW-0328">Glycosyltransferase</keyword>
<feature type="transmembrane region" description="Helical" evidence="10">
    <location>
        <begin position="512"/>
        <end position="532"/>
    </location>
</feature>
<feature type="domain" description="ArnT-like N-terminal" evidence="11">
    <location>
        <begin position="40"/>
        <end position="200"/>
    </location>
</feature>
<name>A0ABV5LWP1_9ACTN</name>
<evidence type="ECO:0000256" key="6">
    <source>
        <dbReference type="ARBA" id="ARBA00022692"/>
    </source>
</evidence>
<keyword evidence="10" id="KW-1003">Cell membrane</keyword>
<dbReference type="GO" id="GO:0016757">
    <property type="term" value="F:glycosyltransferase activity"/>
    <property type="evidence" value="ECO:0007669"/>
    <property type="project" value="UniProtKB-KW"/>
</dbReference>
<dbReference type="PANTHER" id="PTHR10050:SF46">
    <property type="entry name" value="PROTEIN O-MANNOSYL-TRANSFERASE 2"/>
    <property type="match status" value="1"/>
</dbReference>
<proteinExistence type="inferred from homology"/>
<feature type="transmembrane region" description="Helical" evidence="10">
    <location>
        <begin position="251"/>
        <end position="268"/>
    </location>
</feature>
<keyword evidence="5 10" id="KW-0808">Transferase</keyword>
<comment type="subcellular location">
    <subcellularLocation>
        <location evidence="10">Cell membrane</location>
    </subcellularLocation>
    <subcellularLocation>
        <location evidence="1">Endomembrane system</location>
        <topology evidence="1">Multi-pass membrane protein</topology>
    </subcellularLocation>
</comment>
<keyword evidence="6 10" id="KW-0812">Transmembrane</keyword>
<evidence type="ECO:0000256" key="7">
    <source>
        <dbReference type="ARBA" id="ARBA00022989"/>
    </source>
</evidence>
<dbReference type="EC" id="2.4.1.-" evidence="10"/>